<evidence type="ECO:0000259" key="7">
    <source>
        <dbReference type="Pfam" id="PF10589"/>
    </source>
</evidence>
<dbReference type="Gene3D" id="3.40.50.11540">
    <property type="entry name" value="NADH-ubiquinone oxidoreductase 51kDa subunit"/>
    <property type="match status" value="1"/>
</dbReference>
<dbReference type="InterPro" id="IPR011538">
    <property type="entry name" value="Nuo51_FMN-bd"/>
</dbReference>
<dbReference type="InterPro" id="IPR037207">
    <property type="entry name" value="Nuop51_4Fe4S-bd_sf"/>
</dbReference>
<feature type="domain" description="NADH-ubiquinone oxidoreductase 51kDa subunit FMN-binding" evidence="6">
    <location>
        <begin position="65"/>
        <end position="220"/>
    </location>
</feature>
<dbReference type="PANTHER" id="PTHR43578:SF3">
    <property type="entry name" value="NADH-QUINONE OXIDOREDUCTASE SUBUNIT F"/>
    <property type="match status" value="1"/>
</dbReference>
<dbReference type="Pfam" id="PF10589">
    <property type="entry name" value="NADH_4Fe-4S"/>
    <property type="match status" value="1"/>
</dbReference>
<evidence type="ECO:0000313" key="9">
    <source>
        <dbReference type="Proteomes" id="UP001501759"/>
    </source>
</evidence>
<evidence type="ECO:0000259" key="6">
    <source>
        <dbReference type="Pfam" id="PF01512"/>
    </source>
</evidence>
<dbReference type="InterPro" id="IPR037225">
    <property type="entry name" value="Nuo51_FMN-bd_sf"/>
</dbReference>
<sequence>MTGVLSLLPEGRHGLLGAPLPGAGLPGVREPSEAVAPSGGEDLARYLAEGGYAPLPVPGLLLDRIAAAGLRGRGGAGFPAAVKIRAVRDAPGRPVVVANGEEGEPGSVKDRWLLRHRPHLVLDGLGLAAAMTGAGRGCVYLSDAGAEQAVRRALAERPCDPPVDVVRTEHAYVAGEETAVVRRIDGGPALPTAKPPRPFERGVGGAPTLVANVETLARIALMHARPESADAVAGTHLVTLSGTRSPTGADAAALVEVPAGTHLKVLADLCGHGRAEAVLLGGLFGGLHGAGWTDLPLDHDRLRAAGGALGCGALHFLHPEDCPVAAAHEAAAHLAAQSARQCGVCVSGTGALAGALAAVARGEADDDTTDRLRRWSAQLPGRGACGLLDAAARIAGTLLTHFPDRVDAHRGTVCPPCRATPNDEGRRFTVPVP</sequence>
<reference evidence="9" key="1">
    <citation type="journal article" date="2019" name="Int. J. Syst. Evol. Microbiol.">
        <title>The Global Catalogue of Microorganisms (GCM) 10K type strain sequencing project: providing services to taxonomists for standard genome sequencing and annotation.</title>
        <authorList>
            <consortium name="The Broad Institute Genomics Platform"/>
            <consortium name="The Broad Institute Genome Sequencing Center for Infectious Disease"/>
            <person name="Wu L."/>
            <person name="Ma J."/>
        </authorList>
    </citation>
    <scope>NUCLEOTIDE SEQUENCE [LARGE SCALE GENOMIC DNA]</scope>
    <source>
        <strain evidence="9">JCM 18409</strain>
    </source>
</reference>
<feature type="domain" description="NADH-ubiquinone oxidoreductase 51kDa subunit iron-sulphur binding" evidence="7">
    <location>
        <begin position="326"/>
        <end position="409"/>
    </location>
</feature>
<dbReference type="SUPFAM" id="SSF140490">
    <property type="entry name" value="Nqo1C-terminal domain-like"/>
    <property type="match status" value="1"/>
</dbReference>
<keyword evidence="5" id="KW-0411">Iron-sulfur</keyword>
<protein>
    <submittedName>
        <fullName evidence="8">NADH-ubiquinone oxidoreductase-F iron-sulfur binding region domain-containing protein</fullName>
    </submittedName>
</protein>
<dbReference type="Gene3D" id="1.20.1440.230">
    <property type="entry name" value="NADH-ubiquinone oxidoreductase 51kDa subunit, iron-sulphur binding domain"/>
    <property type="match status" value="1"/>
</dbReference>
<keyword evidence="2" id="KW-0004">4Fe-4S</keyword>
<dbReference type="RefSeq" id="WP_345657520.1">
    <property type="nucleotide sequence ID" value="NZ_BAABKB010000041.1"/>
</dbReference>
<evidence type="ECO:0000256" key="2">
    <source>
        <dbReference type="ARBA" id="ARBA00022485"/>
    </source>
</evidence>
<keyword evidence="3" id="KW-0479">Metal-binding</keyword>
<dbReference type="Proteomes" id="UP001501759">
    <property type="component" value="Unassembled WGS sequence"/>
</dbReference>
<name>A0ABP9JLC3_9ACTN</name>
<gene>
    <name evidence="8" type="ORF">GCM10023335_77410</name>
</gene>
<dbReference type="SUPFAM" id="SSF142019">
    <property type="entry name" value="Nqo1 FMN-binding domain-like"/>
    <property type="match status" value="1"/>
</dbReference>
<keyword evidence="9" id="KW-1185">Reference proteome</keyword>
<dbReference type="Pfam" id="PF01512">
    <property type="entry name" value="Complex1_51K"/>
    <property type="match status" value="1"/>
</dbReference>
<comment type="caution">
    <text evidence="8">The sequence shown here is derived from an EMBL/GenBank/DDBJ whole genome shotgun (WGS) entry which is preliminary data.</text>
</comment>
<evidence type="ECO:0000256" key="3">
    <source>
        <dbReference type="ARBA" id="ARBA00022723"/>
    </source>
</evidence>
<dbReference type="Gene3D" id="3.10.20.600">
    <property type="match status" value="1"/>
</dbReference>
<proteinExistence type="inferred from homology"/>
<dbReference type="InterPro" id="IPR019575">
    <property type="entry name" value="Nuop51_4Fe4S-bd"/>
</dbReference>
<dbReference type="SUPFAM" id="SSF142984">
    <property type="entry name" value="Nqo1 middle domain-like"/>
    <property type="match status" value="1"/>
</dbReference>
<evidence type="ECO:0000256" key="5">
    <source>
        <dbReference type="ARBA" id="ARBA00023014"/>
    </source>
</evidence>
<accession>A0ABP9JLC3</accession>
<keyword evidence="4" id="KW-0408">Iron</keyword>
<evidence type="ECO:0000313" key="8">
    <source>
        <dbReference type="EMBL" id="GAA5033623.1"/>
    </source>
</evidence>
<evidence type="ECO:0000256" key="4">
    <source>
        <dbReference type="ARBA" id="ARBA00023004"/>
    </source>
</evidence>
<dbReference type="PANTHER" id="PTHR43578">
    <property type="entry name" value="NADH-QUINONE OXIDOREDUCTASE SUBUNIT F"/>
    <property type="match status" value="1"/>
</dbReference>
<comment type="similarity">
    <text evidence="1">Belongs to the complex I 51 kDa subunit family.</text>
</comment>
<evidence type="ECO:0000256" key="1">
    <source>
        <dbReference type="ARBA" id="ARBA00007523"/>
    </source>
</evidence>
<dbReference type="EMBL" id="BAABKB010000041">
    <property type="protein sequence ID" value="GAA5033623.1"/>
    <property type="molecule type" value="Genomic_DNA"/>
</dbReference>
<organism evidence="8 9">
    <name type="scientific">Streptomyces siamensis</name>
    <dbReference type="NCBI Taxonomy" id="1274986"/>
    <lineage>
        <taxon>Bacteria</taxon>
        <taxon>Bacillati</taxon>
        <taxon>Actinomycetota</taxon>
        <taxon>Actinomycetes</taxon>
        <taxon>Kitasatosporales</taxon>
        <taxon>Streptomycetaceae</taxon>
        <taxon>Streptomyces</taxon>
    </lineage>
</organism>